<comment type="function">
    <text evidence="11">Catalyzes the attachment of tyrosine to tRNA(Tyr) in a two-step reaction: tyrosine is first activated by ATP to form Tyr-AMP and then transferred to the acceptor end of tRNA(Tyr).</text>
</comment>
<dbReference type="NCBIfam" id="TIGR00234">
    <property type="entry name" value="tyrS"/>
    <property type="match status" value="1"/>
</dbReference>
<keyword evidence="3 11" id="KW-0436">Ligase</keyword>
<evidence type="ECO:0000256" key="7">
    <source>
        <dbReference type="ARBA" id="ARBA00022917"/>
    </source>
</evidence>
<evidence type="ECO:0000256" key="4">
    <source>
        <dbReference type="ARBA" id="ARBA00022741"/>
    </source>
</evidence>
<feature type="binding site" evidence="11">
    <location>
        <position position="238"/>
    </location>
    <ligand>
        <name>ATP</name>
        <dbReference type="ChEBI" id="CHEBI:30616"/>
    </ligand>
</feature>
<comment type="caution">
    <text evidence="13">The sequence shown here is derived from an EMBL/GenBank/DDBJ whole genome shotgun (WGS) entry which is preliminary data.</text>
</comment>
<dbReference type="PROSITE" id="PS50889">
    <property type="entry name" value="S4"/>
    <property type="match status" value="1"/>
</dbReference>
<dbReference type="InterPro" id="IPR014729">
    <property type="entry name" value="Rossmann-like_a/b/a_fold"/>
</dbReference>
<dbReference type="PANTHER" id="PTHR11766:SF0">
    <property type="entry name" value="TYROSINE--TRNA LIGASE, MITOCHONDRIAL"/>
    <property type="match status" value="1"/>
</dbReference>
<dbReference type="CDD" id="cd00805">
    <property type="entry name" value="TyrRS_core"/>
    <property type="match status" value="1"/>
</dbReference>
<dbReference type="PRINTS" id="PR01040">
    <property type="entry name" value="TRNASYNTHTYR"/>
</dbReference>
<dbReference type="GO" id="GO:0042803">
    <property type="term" value="F:protein homodimerization activity"/>
    <property type="evidence" value="ECO:0007669"/>
    <property type="project" value="UniProtKB-ARBA"/>
</dbReference>
<proteinExistence type="inferred from homology"/>
<keyword evidence="8 11" id="KW-0030">Aminoacyl-tRNA synthetase</keyword>
<accession>A0A7W6FZB7</accession>
<dbReference type="EC" id="6.1.1.1" evidence="11"/>
<comment type="subcellular location">
    <subcellularLocation>
        <location evidence="1 11">Cytoplasm</location>
    </subcellularLocation>
</comment>
<evidence type="ECO:0000256" key="6">
    <source>
        <dbReference type="ARBA" id="ARBA00022884"/>
    </source>
</evidence>
<keyword evidence="7 11" id="KW-0648">Protein biosynthesis</keyword>
<dbReference type="PROSITE" id="PS00178">
    <property type="entry name" value="AA_TRNA_LIGASE_I"/>
    <property type="match status" value="1"/>
</dbReference>
<reference evidence="13 14" key="1">
    <citation type="submission" date="2020-08" db="EMBL/GenBank/DDBJ databases">
        <title>Genomic Encyclopedia of Type Strains, Phase IV (KMG-IV): sequencing the most valuable type-strain genomes for metagenomic binning, comparative biology and taxonomic classification.</title>
        <authorList>
            <person name="Goeker M."/>
        </authorList>
    </citation>
    <scope>NUCLEOTIDE SEQUENCE [LARGE SCALE GENOMIC DNA]</scope>
    <source>
        <strain evidence="13 14">DSM 27568</strain>
    </source>
</reference>
<keyword evidence="14" id="KW-1185">Reference proteome</keyword>
<keyword evidence="2 11" id="KW-0963">Cytoplasm</keyword>
<comment type="similarity">
    <text evidence="10 11">Belongs to the class-I aminoacyl-tRNA synthetase family. TyrS type 1 subfamily.</text>
</comment>
<feature type="binding site" evidence="11">
    <location>
        <position position="175"/>
    </location>
    <ligand>
        <name>L-tyrosine</name>
        <dbReference type="ChEBI" id="CHEBI:58315"/>
    </ligand>
</feature>
<evidence type="ECO:0000256" key="3">
    <source>
        <dbReference type="ARBA" id="ARBA00022598"/>
    </source>
</evidence>
<dbReference type="CDD" id="cd00165">
    <property type="entry name" value="S4"/>
    <property type="match status" value="1"/>
</dbReference>
<dbReference type="Gene3D" id="3.10.290.10">
    <property type="entry name" value="RNA-binding S4 domain"/>
    <property type="match status" value="1"/>
</dbReference>
<dbReference type="GO" id="GO:0004831">
    <property type="term" value="F:tyrosine-tRNA ligase activity"/>
    <property type="evidence" value="ECO:0007669"/>
    <property type="project" value="UniProtKB-UniRule"/>
</dbReference>
<dbReference type="Pfam" id="PF00579">
    <property type="entry name" value="tRNA-synt_1b"/>
    <property type="match status" value="1"/>
</dbReference>
<evidence type="ECO:0000256" key="5">
    <source>
        <dbReference type="ARBA" id="ARBA00022840"/>
    </source>
</evidence>
<dbReference type="RefSeq" id="WP_183617740.1">
    <property type="nucleotide sequence ID" value="NZ_JACIDY010000007.1"/>
</dbReference>
<dbReference type="InterPro" id="IPR001412">
    <property type="entry name" value="aa-tRNA-synth_I_CS"/>
</dbReference>
<dbReference type="GO" id="GO:0005524">
    <property type="term" value="F:ATP binding"/>
    <property type="evidence" value="ECO:0007669"/>
    <property type="project" value="UniProtKB-UniRule"/>
</dbReference>
<dbReference type="InterPro" id="IPR002307">
    <property type="entry name" value="Tyr-tRNA-ligase"/>
</dbReference>
<dbReference type="SUPFAM" id="SSF52374">
    <property type="entry name" value="Nucleotidylyl transferase"/>
    <property type="match status" value="1"/>
</dbReference>
<protein>
    <recommendedName>
        <fullName evidence="11">Tyrosine--tRNA ligase</fullName>
        <ecNumber evidence="11">6.1.1.1</ecNumber>
    </recommendedName>
    <alternativeName>
        <fullName evidence="11">Tyrosyl-tRNA synthetase</fullName>
        <shortName evidence="11">TyrRS</shortName>
    </alternativeName>
</protein>
<dbReference type="EMBL" id="JACIDY010000007">
    <property type="protein sequence ID" value="MBB3941146.1"/>
    <property type="molecule type" value="Genomic_DNA"/>
</dbReference>
<keyword evidence="6 12" id="KW-0694">RNA-binding</keyword>
<evidence type="ECO:0000313" key="14">
    <source>
        <dbReference type="Proteomes" id="UP000561459"/>
    </source>
</evidence>
<dbReference type="SUPFAM" id="SSF55174">
    <property type="entry name" value="Alpha-L RNA-binding motif"/>
    <property type="match status" value="1"/>
</dbReference>
<name>A0A7W6FZB7_9SPHN</name>
<evidence type="ECO:0000256" key="12">
    <source>
        <dbReference type="PROSITE-ProRule" id="PRU00182"/>
    </source>
</evidence>
<dbReference type="GO" id="GO:0003723">
    <property type="term" value="F:RNA binding"/>
    <property type="evidence" value="ECO:0007669"/>
    <property type="project" value="UniProtKB-KW"/>
</dbReference>
<dbReference type="Gene3D" id="1.10.240.10">
    <property type="entry name" value="Tyrosyl-Transfer RNA Synthetase"/>
    <property type="match status" value="1"/>
</dbReference>
<dbReference type="GO" id="GO:0006437">
    <property type="term" value="P:tyrosyl-tRNA aminoacylation"/>
    <property type="evidence" value="ECO:0007669"/>
    <property type="project" value="UniProtKB-UniRule"/>
</dbReference>
<evidence type="ECO:0000256" key="2">
    <source>
        <dbReference type="ARBA" id="ARBA00022490"/>
    </source>
</evidence>
<comment type="subunit">
    <text evidence="11">Homodimer.</text>
</comment>
<feature type="short sequence motif" description="'HIGH' region" evidence="11">
    <location>
        <begin position="43"/>
        <end position="52"/>
    </location>
</feature>
<keyword evidence="4 11" id="KW-0547">Nucleotide-binding</keyword>
<dbReference type="InterPro" id="IPR002305">
    <property type="entry name" value="aa-tRNA-synth_Ic"/>
</dbReference>
<evidence type="ECO:0000256" key="9">
    <source>
        <dbReference type="ARBA" id="ARBA00048248"/>
    </source>
</evidence>
<gene>
    <name evidence="11" type="primary">tyrS</name>
    <name evidence="13" type="ORF">GGR39_002814</name>
</gene>
<dbReference type="FunFam" id="3.40.50.620:FF:000008">
    <property type="entry name" value="Tyrosine--tRNA ligase"/>
    <property type="match status" value="1"/>
</dbReference>
<organism evidence="13 14">
    <name type="scientific">Novosphingobium fluoreni</name>
    <dbReference type="NCBI Taxonomy" id="1391222"/>
    <lineage>
        <taxon>Bacteria</taxon>
        <taxon>Pseudomonadati</taxon>
        <taxon>Pseudomonadota</taxon>
        <taxon>Alphaproteobacteria</taxon>
        <taxon>Sphingomonadales</taxon>
        <taxon>Sphingomonadaceae</taxon>
        <taxon>Novosphingobium</taxon>
    </lineage>
</organism>
<dbReference type="FunFam" id="1.10.240.10:FF:000001">
    <property type="entry name" value="Tyrosine--tRNA ligase"/>
    <property type="match status" value="1"/>
</dbReference>
<dbReference type="PANTHER" id="PTHR11766">
    <property type="entry name" value="TYROSYL-TRNA SYNTHETASE"/>
    <property type="match status" value="1"/>
</dbReference>
<sequence length="408" mass="44886">MTYNSTLLRLLEERGYIHQLTDAQGLDALADKQVVPGYIGFDPTAPSLHVGHLVSIMMLRQLQRAGHKPIVVMGGGTGKIGDPSFKDEARKLLTEDLIKQNVASIRRVFERFLTFGDGPSDAIMVDNADWLDKLEYIPFLRDIGQHFSINRMLSFDSVKLRLDREQSLSFLEFNYMILQAYDFLELSRRVGCRLQMGGSDQWGNIVNGVELSRRVDGTQVFGLTTPLLTNADGTKMGKTVGGAVWLNEDQLSNFDYWQFWRNTDDRDVGKRLRLFTDLPMDEIVRLEALEGNAINEAKIALANAATTLCRGEDAARAAEDTAKATFAGGGVGADLPTIDVPAEGIRIVAACTDLGFTASNGEAKRKIAEGAVKLDDEVVTDPNLMIVIAPGATRKLSLGRKKHGVLRA</sequence>
<evidence type="ECO:0000313" key="13">
    <source>
        <dbReference type="EMBL" id="MBB3941146.1"/>
    </source>
</evidence>
<keyword evidence="5 11" id="KW-0067">ATP-binding</keyword>
<evidence type="ECO:0000256" key="10">
    <source>
        <dbReference type="ARBA" id="ARBA00060965"/>
    </source>
</evidence>
<dbReference type="GO" id="GO:0005829">
    <property type="term" value="C:cytosol"/>
    <property type="evidence" value="ECO:0007669"/>
    <property type="project" value="TreeGrafter"/>
</dbReference>
<feature type="binding site" evidence="11">
    <location>
        <position position="179"/>
    </location>
    <ligand>
        <name>L-tyrosine</name>
        <dbReference type="ChEBI" id="CHEBI:58315"/>
    </ligand>
</feature>
<dbReference type="Proteomes" id="UP000561459">
    <property type="component" value="Unassembled WGS sequence"/>
</dbReference>
<dbReference type="HAMAP" id="MF_02006">
    <property type="entry name" value="Tyr_tRNA_synth_type1"/>
    <property type="match status" value="1"/>
</dbReference>
<dbReference type="InterPro" id="IPR024107">
    <property type="entry name" value="Tyr-tRNA-ligase_bac_1"/>
</dbReference>
<comment type="catalytic activity">
    <reaction evidence="9 11">
        <text>tRNA(Tyr) + L-tyrosine + ATP = L-tyrosyl-tRNA(Tyr) + AMP + diphosphate + H(+)</text>
        <dbReference type="Rhea" id="RHEA:10220"/>
        <dbReference type="Rhea" id="RHEA-COMP:9706"/>
        <dbReference type="Rhea" id="RHEA-COMP:9707"/>
        <dbReference type="ChEBI" id="CHEBI:15378"/>
        <dbReference type="ChEBI" id="CHEBI:30616"/>
        <dbReference type="ChEBI" id="CHEBI:33019"/>
        <dbReference type="ChEBI" id="CHEBI:58315"/>
        <dbReference type="ChEBI" id="CHEBI:78442"/>
        <dbReference type="ChEBI" id="CHEBI:78536"/>
        <dbReference type="ChEBI" id="CHEBI:456215"/>
        <dbReference type="EC" id="6.1.1.1"/>
    </reaction>
</comment>
<evidence type="ECO:0000256" key="11">
    <source>
        <dbReference type="HAMAP-Rule" id="MF_02006"/>
    </source>
</evidence>
<dbReference type="Gene3D" id="3.40.50.620">
    <property type="entry name" value="HUPs"/>
    <property type="match status" value="1"/>
</dbReference>
<feature type="binding site" evidence="11">
    <location>
        <position position="38"/>
    </location>
    <ligand>
        <name>L-tyrosine</name>
        <dbReference type="ChEBI" id="CHEBI:58315"/>
    </ligand>
</feature>
<feature type="short sequence motif" description="'KMSKS' region" evidence="11">
    <location>
        <begin position="235"/>
        <end position="239"/>
    </location>
</feature>
<evidence type="ECO:0000256" key="8">
    <source>
        <dbReference type="ARBA" id="ARBA00023146"/>
    </source>
</evidence>
<dbReference type="InterPro" id="IPR024088">
    <property type="entry name" value="Tyr-tRNA-ligase_bac-type"/>
</dbReference>
<dbReference type="InterPro" id="IPR036986">
    <property type="entry name" value="S4_RNA-bd_sf"/>
</dbReference>
<dbReference type="AlphaFoldDB" id="A0A7W6FZB7"/>
<evidence type="ECO:0000256" key="1">
    <source>
        <dbReference type="ARBA" id="ARBA00004496"/>
    </source>
</evidence>